<evidence type="ECO:0000259" key="4">
    <source>
        <dbReference type="PROSITE" id="PS51193"/>
    </source>
</evidence>
<evidence type="ECO:0000256" key="3">
    <source>
        <dbReference type="ARBA" id="ARBA00022840"/>
    </source>
</evidence>
<feature type="non-terminal residue" evidence="5">
    <location>
        <position position="112"/>
    </location>
</feature>
<dbReference type="GO" id="GO:0003676">
    <property type="term" value="F:nucleic acid binding"/>
    <property type="evidence" value="ECO:0007669"/>
    <property type="project" value="InterPro"/>
</dbReference>
<protein>
    <submittedName>
        <fullName evidence="5">ATP-dependent DNA helicase</fullName>
    </submittedName>
</protein>
<dbReference type="Proteomes" id="UP000700212">
    <property type="component" value="Unassembled WGS sequence"/>
</dbReference>
<dbReference type="AlphaFoldDB" id="A0A921T5U5"/>
<gene>
    <name evidence="5" type="ORF">K8V30_09330</name>
</gene>
<reference evidence="5" key="2">
    <citation type="submission" date="2021-09" db="EMBL/GenBank/DDBJ databases">
        <authorList>
            <person name="Gilroy R."/>
        </authorList>
    </citation>
    <scope>NUCLEOTIDE SEQUENCE</scope>
    <source>
        <strain evidence="5">CHK160-4876</strain>
    </source>
</reference>
<evidence type="ECO:0000313" key="6">
    <source>
        <dbReference type="Proteomes" id="UP000700212"/>
    </source>
</evidence>
<keyword evidence="5" id="KW-0347">Helicase</keyword>
<dbReference type="GO" id="GO:0016787">
    <property type="term" value="F:hydrolase activity"/>
    <property type="evidence" value="ECO:0007669"/>
    <property type="project" value="UniProtKB-KW"/>
</dbReference>
<reference evidence="5" key="1">
    <citation type="journal article" date="2021" name="PeerJ">
        <title>Extensive microbial diversity within the chicken gut microbiome revealed by metagenomics and culture.</title>
        <authorList>
            <person name="Gilroy R."/>
            <person name="Ravi A."/>
            <person name="Getino M."/>
            <person name="Pursley I."/>
            <person name="Horton D.L."/>
            <person name="Alikhan N.F."/>
            <person name="Baker D."/>
            <person name="Gharbi K."/>
            <person name="Hall N."/>
            <person name="Watson M."/>
            <person name="Adriaenssens E.M."/>
            <person name="Foster-Nyarko E."/>
            <person name="Jarju S."/>
            <person name="Secka A."/>
            <person name="Antonio M."/>
            <person name="Oren A."/>
            <person name="Chaudhuri R.R."/>
            <person name="La Ragione R."/>
            <person name="Hildebrand F."/>
            <person name="Pallen M.J."/>
        </authorList>
    </citation>
    <scope>NUCLEOTIDE SEQUENCE</scope>
    <source>
        <strain evidence="5">CHK160-4876</strain>
    </source>
</reference>
<dbReference type="Gene3D" id="3.40.50.300">
    <property type="entry name" value="P-loop containing nucleotide triphosphate hydrolases"/>
    <property type="match status" value="1"/>
</dbReference>
<dbReference type="InterPro" id="IPR011545">
    <property type="entry name" value="DEAD/DEAH_box_helicase_dom"/>
</dbReference>
<feature type="domain" description="Helicase ATP-binding" evidence="4">
    <location>
        <begin position="28"/>
        <end position="112"/>
    </location>
</feature>
<dbReference type="InterPro" id="IPR027417">
    <property type="entry name" value="P-loop_NTPase"/>
</dbReference>
<dbReference type="PROSITE" id="PS51193">
    <property type="entry name" value="HELICASE_ATP_BIND_2"/>
    <property type="match status" value="1"/>
</dbReference>
<evidence type="ECO:0000313" key="5">
    <source>
        <dbReference type="EMBL" id="HJH11867.1"/>
    </source>
</evidence>
<evidence type="ECO:0000256" key="2">
    <source>
        <dbReference type="ARBA" id="ARBA00022801"/>
    </source>
</evidence>
<proteinExistence type="predicted"/>
<keyword evidence="2" id="KW-0378">Hydrolase</keyword>
<dbReference type="Pfam" id="PF00270">
    <property type="entry name" value="DEAD"/>
    <property type="match status" value="1"/>
</dbReference>
<accession>A0A921T5U5</accession>
<comment type="caution">
    <text evidence="5">The sequence shown here is derived from an EMBL/GenBank/DDBJ whole genome shotgun (WGS) entry which is preliminary data.</text>
</comment>
<dbReference type="InterPro" id="IPR014013">
    <property type="entry name" value="Helic_SF1/SF2_ATP-bd_DinG/Rad3"/>
</dbReference>
<keyword evidence="1" id="KW-0547">Nucleotide-binding</keyword>
<name>A0A921T5U5_9BACL</name>
<organism evidence="5 6">
    <name type="scientific">Metalysinibacillus jejuensis</name>
    <dbReference type="NCBI Taxonomy" id="914327"/>
    <lineage>
        <taxon>Bacteria</taxon>
        <taxon>Bacillati</taxon>
        <taxon>Bacillota</taxon>
        <taxon>Bacilli</taxon>
        <taxon>Bacillales</taxon>
        <taxon>Caryophanaceae</taxon>
        <taxon>Metalysinibacillus</taxon>
    </lineage>
</organism>
<dbReference type="GO" id="GO:0005524">
    <property type="term" value="F:ATP binding"/>
    <property type="evidence" value="ECO:0007669"/>
    <property type="project" value="UniProtKB-KW"/>
</dbReference>
<sequence>MRQNIPFELSKDRSFFESLGDWMGDVLYDELPEKGFECRDEQIFMAYQIEKALKEKTVLFAEAGVGTGKTIAYLLPAIAYARYTGRPALIACADETLIDQLVKKGGDIEKIQ</sequence>
<dbReference type="SUPFAM" id="SSF52540">
    <property type="entry name" value="P-loop containing nucleoside triphosphate hydrolases"/>
    <property type="match status" value="1"/>
</dbReference>
<dbReference type="EMBL" id="DYTV01000125">
    <property type="protein sequence ID" value="HJH11867.1"/>
    <property type="molecule type" value="Genomic_DNA"/>
</dbReference>
<keyword evidence="3" id="KW-0067">ATP-binding</keyword>
<evidence type="ECO:0000256" key="1">
    <source>
        <dbReference type="ARBA" id="ARBA00022741"/>
    </source>
</evidence>
<dbReference type="GO" id="GO:0004386">
    <property type="term" value="F:helicase activity"/>
    <property type="evidence" value="ECO:0007669"/>
    <property type="project" value="UniProtKB-KW"/>
</dbReference>